<comment type="caution">
    <text evidence="2">The sequence shown here is derived from an EMBL/GenBank/DDBJ whole genome shotgun (WGS) entry which is preliminary data.</text>
</comment>
<evidence type="ECO:0000256" key="1">
    <source>
        <dbReference type="SAM" id="MobiDB-lite"/>
    </source>
</evidence>
<proteinExistence type="predicted"/>
<organism evidence="2 3">
    <name type="scientific">Croceibacterium xixiisoli</name>
    <dbReference type="NCBI Taxonomy" id="1476466"/>
    <lineage>
        <taxon>Bacteria</taxon>
        <taxon>Pseudomonadati</taxon>
        <taxon>Pseudomonadota</taxon>
        <taxon>Alphaproteobacteria</taxon>
        <taxon>Sphingomonadales</taxon>
        <taxon>Erythrobacteraceae</taxon>
        <taxon>Croceibacterium</taxon>
    </lineage>
</organism>
<dbReference type="AlphaFoldDB" id="A0A6I4TXC8"/>
<feature type="region of interest" description="Disordered" evidence="1">
    <location>
        <begin position="61"/>
        <end position="84"/>
    </location>
</feature>
<dbReference type="EMBL" id="WTYJ01000001">
    <property type="protein sequence ID" value="MXO98983.1"/>
    <property type="molecule type" value="Genomic_DNA"/>
</dbReference>
<gene>
    <name evidence="2" type="ORF">GRI97_08275</name>
</gene>
<dbReference type="RefSeq" id="WP_161390568.1">
    <property type="nucleotide sequence ID" value="NZ_JBHSCP010000001.1"/>
</dbReference>
<sequence length="213" mass="23191">MIQVNETAAAFMRANEVSPVKMKLRRIGGDRFVLADGSTHKLTFEEQRMLPTGYPKWVGKPAADQLATSPDDWRQPYRSRDASGNDAAAGRVAWNWIEDLGKRLHEQGRDAMIETGRASADGFTIQLWEGTSLLALATVFRDPMNFSVLVRWAADGVVGDAAVHEIAVEEMRAACIAAVEGKQTYEASDFPVCDSIIRAIKAIPAAGQKGGAE</sequence>
<dbReference type="OrthoDB" id="1361038at28211"/>
<keyword evidence="3" id="KW-1185">Reference proteome</keyword>
<protein>
    <submittedName>
        <fullName evidence="2">Uncharacterized protein</fullName>
    </submittedName>
</protein>
<reference evidence="2 3" key="1">
    <citation type="submission" date="2019-12" db="EMBL/GenBank/DDBJ databases">
        <title>Genomic-based taxomic classification of the family Erythrobacteraceae.</title>
        <authorList>
            <person name="Xu L."/>
        </authorList>
    </citation>
    <scope>NUCLEOTIDE SEQUENCE [LARGE SCALE GENOMIC DNA]</scope>
    <source>
        <strain evidence="2 3">S36</strain>
    </source>
</reference>
<feature type="compositionally biased region" description="Basic and acidic residues" evidence="1">
    <location>
        <begin position="71"/>
        <end position="83"/>
    </location>
</feature>
<accession>A0A6I4TXC8</accession>
<evidence type="ECO:0000313" key="2">
    <source>
        <dbReference type="EMBL" id="MXO98983.1"/>
    </source>
</evidence>
<name>A0A6I4TXC8_9SPHN</name>
<evidence type="ECO:0000313" key="3">
    <source>
        <dbReference type="Proteomes" id="UP000469430"/>
    </source>
</evidence>
<dbReference type="Proteomes" id="UP000469430">
    <property type="component" value="Unassembled WGS sequence"/>
</dbReference>